<dbReference type="Pfam" id="PF19448">
    <property type="entry name" value="DUF5986"/>
    <property type="match status" value="1"/>
</dbReference>
<feature type="compositionally biased region" description="Basic and acidic residues" evidence="1">
    <location>
        <begin position="239"/>
        <end position="252"/>
    </location>
</feature>
<gene>
    <name evidence="2" type="ORF">HB811_07065</name>
</gene>
<dbReference type="InterPro" id="IPR046028">
    <property type="entry name" value="DUF5986"/>
</dbReference>
<sequence>MGLKTDEKLVGKLVTAFTETVVSELQEVQAITGGTTKNGNNGNSWDVKFNKIETAALNEGCKALRVQLSAIWSFVAVLVEETGELFLFFKKANCDNLLKQWHHSPYHYLKCFLSKNIHLEAESSDQILLFNVFPDNRYDEKRVKKAKMILQNDFDAVKQVVILSLEEYKGVAIDVQARLITDQGFTSENISLAEYIASDYTESGALNNSPAEKPIVRVKQSVKDEQRKKKKGNPITDLKTNKDKDEEGNSLV</sequence>
<reference evidence="2 3" key="1">
    <citation type="submission" date="2020-03" db="EMBL/GenBank/DDBJ databases">
        <title>Soil Listeria distribution.</title>
        <authorList>
            <person name="Liao J."/>
            <person name="Wiedmann M."/>
        </authorList>
    </citation>
    <scope>NUCLEOTIDE SEQUENCE [LARGE SCALE GENOMIC DNA]</scope>
    <source>
        <strain evidence="2 3">FSL L7-1816</strain>
    </source>
</reference>
<organism evidence="2 3">
    <name type="scientific">Listeria booriae</name>
    <dbReference type="NCBI Taxonomy" id="1552123"/>
    <lineage>
        <taxon>Bacteria</taxon>
        <taxon>Bacillati</taxon>
        <taxon>Bacillota</taxon>
        <taxon>Bacilli</taxon>
        <taxon>Bacillales</taxon>
        <taxon>Listeriaceae</taxon>
        <taxon>Listeria</taxon>
    </lineage>
</organism>
<dbReference type="EMBL" id="JAAROV010000002">
    <property type="protein sequence ID" value="MBC1316527.1"/>
    <property type="molecule type" value="Genomic_DNA"/>
</dbReference>
<proteinExistence type="predicted"/>
<dbReference type="RefSeq" id="WP_185382190.1">
    <property type="nucleotide sequence ID" value="NZ_JAAROV010000002.1"/>
</dbReference>
<dbReference type="Proteomes" id="UP000543379">
    <property type="component" value="Unassembled WGS sequence"/>
</dbReference>
<accession>A0A841XZA1</accession>
<feature type="region of interest" description="Disordered" evidence="1">
    <location>
        <begin position="207"/>
        <end position="252"/>
    </location>
</feature>
<evidence type="ECO:0000313" key="2">
    <source>
        <dbReference type="EMBL" id="MBC1316527.1"/>
    </source>
</evidence>
<name>A0A841XZA1_9LIST</name>
<evidence type="ECO:0000313" key="3">
    <source>
        <dbReference type="Proteomes" id="UP000543379"/>
    </source>
</evidence>
<protein>
    <submittedName>
        <fullName evidence="2">Uncharacterized protein</fullName>
    </submittedName>
</protein>
<dbReference type="AlphaFoldDB" id="A0A841XZA1"/>
<evidence type="ECO:0000256" key="1">
    <source>
        <dbReference type="SAM" id="MobiDB-lite"/>
    </source>
</evidence>
<comment type="caution">
    <text evidence="2">The sequence shown here is derived from an EMBL/GenBank/DDBJ whole genome shotgun (WGS) entry which is preliminary data.</text>
</comment>